<gene>
    <name evidence="1" type="ORF">HDID_LOCUS1378</name>
</gene>
<protein>
    <submittedName>
        <fullName evidence="3">BRCT domain-containing protein</fullName>
    </submittedName>
</protein>
<accession>A0A0R3SAJ6</accession>
<reference evidence="1 2" key="2">
    <citation type="submission" date="2018-11" db="EMBL/GenBank/DDBJ databases">
        <authorList>
            <consortium name="Pathogen Informatics"/>
        </authorList>
    </citation>
    <scope>NUCLEOTIDE SEQUENCE [LARGE SCALE GENOMIC DNA]</scope>
</reference>
<dbReference type="AlphaFoldDB" id="A0A0R3SAJ6"/>
<evidence type="ECO:0000313" key="2">
    <source>
        <dbReference type="Proteomes" id="UP000274504"/>
    </source>
</evidence>
<dbReference type="Proteomes" id="UP000274504">
    <property type="component" value="Unassembled WGS sequence"/>
</dbReference>
<sequence>MRGHTPVAEFIKRCYVPDRTINLVSLDWIDDLELSSSQTPTLEPINAENLVRGCNRMPKSFILLFLLNRLNLILSGFGS</sequence>
<name>A0A0R3SAJ6_HYMDI</name>
<reference evidence="3" key="1">
    <citation type="submission" date="2017-02" db="UniProtKB">
        <authorList>
            <consortium name="WormBaseParasite"/>
        </authorList>
    </citation>
    <scope>IDENTIFICATION</scope>
</reference>
<organism evidence="3">
    <name type="scientific">Hymenolepis diminuta</name>
    <name type="common">Rat tapeworm</name>
    <dbReference type="NCBI Taxonomy" id="6216"/>
    <lineage>
        <taxon>Eukaryota</taxon>
        <taxon>Metazoa</taxon>
        <taxon>Spiralia</taxon>
        <taxon>Lophotrochozoa</taxon>
        <taxon>Platyhelminthes</taxon>
        <taxon>Cestoda</taxon>
        <taxon>Eucestoda</taxon>
        <taxon>Cyclophyllidea</taxon>
        <taxon>Hymenolepididae</taxon>
        <taxon>Hymenolepis</taxon>
    </lineage>
</organism>
<dbReference type="WBParaSite" id="HDID_0000137701-mRNA-1">
    <property type="protein sequence ID" value="HDID_0000137701-mRNA-1"/>
    <property type="gene ID" value="HDID_0000137701"/>
</dbReference>
<proteinExistence type="predicted"/>
<evidence type="ECO:0000313" key="1">
    <source>
        <dbReference type="EMBL" id="VDL18839.1"/>
    </source>
</evidence>
<dbReference type="EMBL" id="UYSG01000250">
    <property type="protein sequence ID" value="VDL18839.1"/>
    <property type="molecule type" value="Genomic_DNA"/>
</dbReference>
<evidence type="ECO:0000313" key="3">
    <source>
        <dbReference type="WBParaSite" id="HDID_0000137701-mRNA-1"/>
    </source>
</evidence>